<comment type="caution">
    <text evidence="3">The sequence shown here is derived from an EMBL/GenBank/DDBJ whole genome shotgun (WGS) entry which is preliminary data.</text>
</comment>
<feature type="region of interest" description="Disordered" evidence="1">
    <location>
        <begin position="135"/>
        <end position="163"/>
    </location>
</feature>
<dbReference type="EMBL" id="JAWWNJ010000217">
    <property type="protein sequence ID" value="KAK6969660.1"/>
    <property type="molecule type" value="Genomic_DNA"/>
</dbReference>
<evidence type="ECO:0000256" key="1">
    <source>
        <dbReference type="SAM" id="MobiDB-lite"/>
    </source>
</evidence>
<evidence type="ECO:0000313" key="3">
    <source>
        <dbReference type="EMBL" id="KAK6969660.1"/>
    </source>
</evidence>
<accession>A0AAV9Z3N2</accession>
<dbReference type="AlphaFoldDB" id="A0AAV9Z3N2"/>
<evidence type="ECO:0000313" key="2">
    <source>
        <dbReference type="EMBL" id="KAK6969649.1"/>
    </source>
</evidence>
<name>A0AAV9Z3N2_9AGAR</name>
<gene>
    <name evidence="2" type="ORF">R3P38DRAFT_2814038</name>
    <name evidence="3" type="ORF">R3P38DRAFT_2814046</name>
</gene>
<organism evidence="3 4">
    <name type="scientific">Favolaschia claudopus</name>
    <dbReference type="NCBI Taxonomy" id="2862362"/>
    <lineage>
        <taxon>Eukaryota</taxon>
        <taxon>Fungi</taxon>
        <taxon>Dikarya</taxon>
        <taxon>Basidiomycota</taxon>
        <taxon>Agaricomycotina</taxon>
        <taxon>Agaricomycetes</taxon>
        <taxon>Agaricomycetidae</taxon>
        <taxon>Agaricales</taxon>
        <taxon>Marasmiineae</taxon>
        <taxon>Mycenaceae</taxon>
        <taxon>Favolaschia</taxon>
    </lineage>
</organism>
<proteinExistence type="predicted"/>
<evidence type="ECO:0000313" key="4">
    <source>
        <dbReference type="Proteomes" id="UP001362999"/>
    </source>
</evidence>
<dbReference type="Proteomes" id="UP001362999">
    <property type="component" value="Unassembled WGS sequence"/>
</dbReference>
<reference evidence="3 4" key="1">
    <citation type="journal article" date="2024" name="J Genomics">
        <title>Draft genome sequencing and assembly of Favolaschia claudopus CIRM-BRFM 2984 isolated from oak limbs.</title>
        <authorList>
            <person name="Navarro D."/>
            <person name="Drula E."/>
            <person name="Chaduli D."/>
            <person name="Cazenave R."/>
            <person name="Ahrendt S."/>
            <person name="Wang J."/>
            <person name="Lipzen A."/>
            <person name="Daum C."/>
            <person name="Barry K."/>
            <person name="Grigoriev I.V."/>
            <person name="Favel A."/>
            <person name="Rosso M.N."/>
            <person name="Martin F."/>
        </authorList>
    </citation>
    <scope>NUCLEOTIDE SEQUENCE [LARGE SCALE GENOMIC DNA]</scope>
    <source>
        <strain evidence="3 4">CIRM-BRFM 2984</strain>
    </source>
</reference>
<protein>
    <submittedName>
        <fullName evidence="3">Uncharacterized protein</fullName>
    </submittedName>
</protein>
<keyword evidence="4" id="KW-1185">Reference proteome</keyword>
<sequence length="186" mass="20671">MSTAVWDASSTQSWEARVPKSKRTGIAKHSWRGVLEHSYPRENMIWAAVMISILLPQAFDSSVKTVQRRNWNSASKSTIYHILWDTENIAPSHSAARRSERAPPLIARDSARDLPPHGAIAADVEVFLRGSRTSPANPGASFRVSETPKSEKPPPAVSEESSSIERALSQNWYNSFRLSEGFNLLS</sequence>
<dbReference type="EMBL" id="JAWWNJ010000217">
    <property type="protein sequence ID" value="KAK6969649.1"/>
    <property type="molecule type" value="Genomic_DNA"/>
</dbReference>